<accession>A0ABP1CNL1</accession>
<proteinExistence type="predicted"/>
<organism evidence="1 2">
    <name type="scientific">Somion occarium</name>
    <dbReference type="NCBI Taxonomy" id="3059160"/>
    <lineage>
        <taxon>Eukaryota</taxon>
        <taxon>Fungi</taxon>
        <taxon>Dikarya</taxon>
        <taxon>Basidiomycota</taxon>
        <taxon>Agaricomycotina</taxon>
        <taxon>Agaricomycetes</taxon>
        <taxon>Polyporales</taxon>
        <taxon>Cerrenaceae</taxon>
        <taxon>Somion</taxon>
    </lineage>
</organism>
<reference evidence="2" key="1">
    <citation type="submission" date="2024-04" db="EMBL/GenBank/DDBJ databases">
        <authorList>
            <person name="Shaw F."/>
            <person name="Minotto A."/>
        </authorList>
    </citation>
    <scope>NUCLEOTIDE SEQUENCE [LARGE SCALE GENOMIC DNA]</scope>
</reference>
<dbReference type="Proteomes" id="UP001497453">
    <property type="component" value="Chromosome 1"/>
</dbReference>
<dbReference type="EMBL" id="OZ037944">
    <property type="protein sequence ID" value="CAL1697250.1"/>
    <property type="molecule type" value="Genomic_DNA"/>
</dbReference>
<sequence>MLRFIFRRSPPLRIGTICACLSTLESSPGMFHWSIVVPISQNDVISFDAVYGLTAAGMQWHFRNQRYTLRQSPSAIVVVRIGGITAENRLSTLSEILENVPMDSAPEDADLNFDCVAWFRHAVRTLHAKGFINCSDPIALHKELQALALAQEPKTRRGKGYKYHISSVST</sequence>
<dbReference type="InterPro" id="IPR046670">
    <property type="entry name" value="DUF6540"/>
</dbReference>
<keyword evidence="2" id="KW-1185">Reference proteome</keyword>
<evidence type="ECO:0000313" key="1">
    <source>
        <dbReference type="EMBL" id="CAL1697250.1"/>
    </source>
</evidence>
<evidence type="ECO:0000313" key="2">
    <source>
        <dbReference type="Proteomes" id="UP001497453"/>
    </source>
</evidence>
<dbReference type="Pfam" id="PF20174">
    <property type="entry name" value="DUF6540"/>
    <property type="match status" value="1"/>
</dbReference>
<gene>
    <name evidence="1" type="ORF">GFSPODELE1_LOCUS1564</name>
</gene>
<protein>
    <submittedName>
        <fullName evidence="1">Uncharacterized protein</fullName>
    </submittedName>
</protein>
<name>A0ABP1CNL1_9APHY</name>